<dbReference type="GO" id="GO:0016787">
    <property type="term" value="F:hydrolase activity"/>
    <property type="evidence" value="ECO:0007669"/>
    <property type="project" value="UniProtKB-KW"/>
</dbReference>
<protein>
    <submittedName>
        <fullName evidence="11">Glycosyl hydrolase family 18 protein</fullName>
    </submittedName>
</protein>
<dbReference type="Pfam" id="PF14600">
    <property type="entry name" value="CBM_5_12_2"/>
    <property type="match status" value="1"/>
</dbReference>
<dbReference type="SUPFAM" id="SSF51445">
    <property type="entry name" value="(Trans)glycosidases"/>
    <property type="match status" value="1"/>
</dbReference>
<dbReference type="SMART" id="SM00495">
    <property type="entry name" value="ChtBD3"/>
    <property type="match status" value="2"/>
</dbReference>
<organism evidence="11 12">
    <name type="scientific">Microbulbifer epialgicus</name>
    <dbReference type="NCBI Taxonomy" id="393907"/>
    <lineage>
        <taxon>Bacteria</taxon>
        <taxon>Pseudomonadati</taxon>
        <taxon>Pseudomonadota</taxon>
        <taxon>Gammaproteobacteria</taxon>
        <taxon>Cellvibrionales</taxon>
        <taxon>Microbulbiferaceae</taxon>
        <taxon>Microbulbifer</taxon>
    </lineage>
</organism>
<dbReference type="Gene3D" id="2.60.40.10">
    <property type="entry name" value="Immunoglobulins"/>
    <property type="match status" value="3"/>
</dbReference>
<dbReference type="PANTHER" id="PTHR11177:SF308">
    <property type="entry name" value="CHITINASE A"/>
    <property type="match status" value="1"/>
</dbReference>
<evidence type="ECO:0000256" key="4">
    <source>
        <dbReference type="ARBA" id="ARBA00023277"/>
    </source>
</evidence>
<sequence>MKHFLALGSLAVAIFAAGQAHAVDCTGLPDWDAATAYNGGAEVQYNNNAYRANWWTQNQNPEQFSGQYQEWTLQGACEGAVDQPPAGSITAPTSGMTFSENDSVIITVGASDDSQVVSVEFFVDGASISTDTSAPWQTNWTAVAGNPVLRARIVDDAGQDAFTTDITITVSASGPQAPVVSLDNPIDGTQLDTGATVSLTASASDADGSITSVEFFVDGNSLGSDTSAPYAIEWTATEGSHVLYAMATDNDGQSTQSASASINVTTPDNPPTVTLDNPVDGSVFDEGTSVSISATASDTEGAISKVEFFVAGQKVGEDSSAPFSIDWVATPGSASVFARAFDTANQSTDSAQVSITVNGEPVAGDFPCRPDGLFTSPGTAPDYCDIYTEEGREIMGADHPRRIIGYFTSWRNGANGQPTYLVNDIPWDKITHINYAFAHINDSNEVSVGNTADPANPATGMTWPGVSGAEMDTDFSYQGHFNLLNKFKKQHPEVRTLVSVGGWAETGGYFNESGDRVANGGFYTMTTNGDGSINHAGIETFANSAVDFIRQYGFDGVDIDYEYPTSMNDAGNPLDFGIANPLRGSLMKSYVELMRVLREKLDIAGEQDGTHYMLTIASPSSGYLLRGMETMQITQYLDYVNIMTYDLHGAWNEFVGHNSALYDNGEDPELAAASVYSTSQYGGIGYLNIDWAVKYFRGSMSPGRINIGIPYYTRGWQGVSGGNNGLGGSAALPNQSDCPTGTGGSAKCGYGAIGIDNIWHDLDENGVEMGAGSNPMWHAKNLESGILGSYVTDYGLDPAGDPDDAFVGTYVRNYDAVSEAPWLWNSTKNVYISTEDEESMDAKVQYVIDQGVGGIMFWELAGDYDWDAAKGEYYMGSTLTTLAYDKFASAVPYREQRSDRVTPPEAIDVGIEISGFKLGDQNYPLNPKLYITNNIGGVLPGGTVFEFDMPTSTSNIITDQSGAGLEVIEDGANSGGGNVGGLENEFHRVRFALPDWQDLADGETWDMTLNYYLPVSGPQAYTATVNGTTYALAFEHPELPLATLAGGGDGGTGGGSGGTSCADAGVDTSGLVTYPQWPSGDHASGGQQIIHDGSVYRAKWWTNSVPGSPDGSWEFVCNVN</sequence>
<dbReference type="RefSeq" id="WP_371838661.1">
    <property type="nucleotide sequence ID" value="NZ_JBGMEK010000015.1"/>
</dbReference>
<dbReference type="Gene3D" id="3.20.20.80">
    <property type="entry name" value="Glycosidases"/>
    <property type="match status" value="2"/>
</dbReference>
<evidence type="ECO:0000313" key="12">
    <source>
        <dbReference type="Proteomes" id="UP001569428"/>
    </source>
</evidence>
<proteinExistence type="inferred from homology"/>
<feature type="signal peptide" evidence="9">
    <location>
        <begin position="1"/>
        <end position="22"/>
    </location>
</feature>
<dbReference type="InterPro" id="IPR017853">
    <property type="entry name" value="GH"/>
</dbReference>
<dbReference type="InterPro" id="IPR050314">
    <property type="entry name" value="Glycosyl_Hydrlase_18"/>
</dbReference>
<dbReference type="CDD" id="cd12215">
    <property type="entry name" value="ChiC_BD"/>
    <property type="match status" value="1"/>
</dbReference>
<dbReference type="Proteomes" id="UP001569428">
    <property type="component" value="Unassembled WGS sequence"/>
</dbReference>
<evidence type="ECO:0000256" key="5">
    <source>
        <dbReference type="ARBA" id="ARBA00023295"/>
    </source>
</evidence>
<dbReference type="Pfam" id="PF06483">
    <property type="entry name" value="ChiC"/>
    <property type="match status" value="1"/>
</dbReference>
<feature type="region of interest" description="Disordered" evidence="8">
    <location>
        <begin position="254"/>
        <end position="275"/>
    </location>
</feature>
<accession>A0ABV4NYI5</accession>
<dbReference type="PROSITE" id="PS01095">
    <property type="entry name" value="GH18_1"/>
    <property type="match status" value="1"/>
</dbReference>
<name>A0ABV4NYI5_9GAMM</name>
<reference evidence="11 12" key="1">
    <citation type="submission" date="2024-08" db="EMBL/GenBank/DDBJ databases">
        <authorList>
            <person name="Ishaq N."/>
        </authorList>
    </citation>
    <scope>NUCLEOTIDE SEQUENCE [LARGE SCALE GENOMIC DNA]</scope>
    <source>
        <strain evidence="11 12">DSM 18651</strain>
    </source>
</reference>
<evidence type="ECO:0000256" key="9">
    <source>
        <dbReference type="SAM" id="SignalP"/>
    </source>
</evidence>
<comment type="caution">
    <text evidence="11">The sequence shown here is derived from an EMBL/GenBank/DDBJ whole genome shotgun (WGS) entry which is preliminary data.</text>
</comment>
<feature type="compositionally biased region" description="Low complexity" evidence="8">
    <location>
        <begin position="263"/>
        <end position="275"/>
    </location>
</feature>
<keyword evidence="3" id="KW-0146">Chitin degradation</keyword>
<comment type="similarity">
    <text evidence="1">Belongs to the glycosyl hydrolase 18 family. Chitinase class II subfamily.</text>
</comment>
<dbReference type="InterPro" id="IPR036573">
    <property type="entry name" value="CBM_sf_5/12"/>
</dbReference>
<dbReference type="InterPro" id="IPR029070">
    <property type="entry name" value="Chitinase_insertion_sf"/>
</dbReference>
<keyword evidence="9" id="KW-0732">Signal</keyword>
<evidence type="ECO:0000256" key="2">
    <source>
        <dbReference type="ARBA" id="ARBA00022801"/>
    </source>
</evidence>
<evidence type="ECO:0000256" key="7">
    <source>
        <dbReference type="RuleBase" id="RU000489"/>
    </source>
</evidence>
<dbReference type="InterPro" id="IPR003610">
    <property type="entry name" value="CBM5/12"/>
</dbReference>
<dbReference type="CDD" id="cd06548">
    <property type="entry name" value="GH18_chitinase"/>
    <property type="match status" value="1"/>
</dbReference>
<feature type="chain" id="PRO_5045218222" evidence="9">
    <location>
        <begin position="23"/>
        <end position="1120"/>
    </location>
</feature>
<dbReference type="Pfam" id="PF02839">
    <property type="entry name" value="CBM_5_12"/>
    <property type="match status" value="1"/>
</dbReference>
<keyword evidence="5 7" id="KW-0326">Glycosidase</keyword>
<evidence type="ECO:0000256" key="3">
    <source>
        <dbReference type="ARBA" id="ARBA00023024"/>
    </source>
</evidence>
<evidence type="ECO:0000256" key="8">
    <source>
        <dbReference type="SAM" id="MobiDB-lite"/>
    </source>
</evidence>
<gene>
    <name evidence="11" type="ORF">ACCI49_09180</name>
</gene>
<dbReference type="InterPro" id="IPR032798">
    <property type="entry name" value="CBM_5_12_2"/>
</dbReference>
<dbReference type="InterPro" id="IPR001579">
    <property type="entry name" value="Glyco_hydro_18_chit_AS"/>
</dbReference>
<dbReference type="InterPro" id="IPR009470">
    <property type="entry name" value="Chi_C"/>
</dbReference>
<dbReference type="Gene3D" id="2.10.10.20">
    <property type="entry name" value="Carbohydrate-binding module superfamily 5/12"/>
    <property type="match status" value="2"/>
</dbReference>
<keyword evidence="12" id="KW-1185">Reference proteome</keyword>
<dbReference type="SUPFAM" id="SSF51055">
    <property type="entry name" value="Carbohydrate binding domain"/>
    <property type="match status" value="2"/>
</dbReference>
<evidence type="ECO:0000313" key="11">
    <source>
        <dbReference type="EMBL" id="MFA0811092.1"/>
    </source>
</evidence>
<dbReference type="PROSITE" id="PS51910">
    <property type="entry name" value="GH18_2"/>
    <property type="match status" value="1"/>
</dbReference>
<keyword evidence="2 7" id="KW-0378">Hydrolase</keyword>
<dbReference type="EMBL" id="JBGMEK010000015">
    <property type="protein sequence ID" value="MFA0811092.1"/>
    <property type="molecule type" value="Genomic_DNA"/>
</dbReference>
<evidence type="ECO:0000259" key="10">
    <source>
        <dbReference type="PROSITE" id="PS51910"/>
    </source>
</evidence>
<keyword evidence="6" id="KW-0624">Polysaccharide degradation</keyword>
<evidence type="ECO:0000256" key="1">
    <source>
        <dbReference type="ARBA" id="ARBA00009121"/>
    </source>
</evidence>
<dbReference type="Pfam" id="PF00704">
    <property type="entry name" value="Glyco_hydro_18"/>
    <property type="match status" value="1"/>
</dbReference>
<dbReference type="InterPro" id="IPR011583">
    <property type="entry name" value="Chitinase_II/V-like_cat"/>
</dbReference>
<dbReference type="CDD" id="cd12204">
    <property type="entry name" value="CBD_like"/>
    <property type="match status" value="1"/>
</dbReference>
<evidence type="ECO:0000256" key="6">
    <source>
        <dbReference type="ARBA" id="ARBA00023326"/>
    </source>
</evidence>
<dbReference type="InterPro" id="IPR013783">
    <property type="entry name" value="Ig-like_fold"/>
</dbReference>
<dbReference type="InterPro" id="IPR001223">
    <property type="entry name" value="Glyco_hydro18_cat"/>
</dbReference>
<dbReference type="SUPFAM" id="SSF54556">
    <property type="entry name" value="Chitinase insertion domain"/>
    <property type="match status" value="1"/>
</dbReference>
<dbReference type="Pfam" id="PF17957">
    <property type="entry name" value="Big_7"/>
    <property type="match status" value="3"/>
</dbReference>
<keyword evidence="4" id="KW-0119">Carbohydrate metabolism</keyword>
<feature type="domain" description="GH18" evidence="10">
    <location>
        <begin position="401"/>
        <end position="876"/>
    </location>
</feature>
<dbReference type="SMART" id="SM00636">
    <property type="entry name" value="Glyco_18"/>
    <property type="match status" value="1"/>
</dbReference>
<dbReference type="Gene3D" id="3.10.50.10">
    <property type="match status" value="1"/>
</dbReference>
<dbReference type="PANTHER" id="PTHR11177">
    <property type="entry name" value="CHITINASE"/>
    <property type="match status" value="1"/>
</dbReference>